<evidence type="ECO:0000313" key="3">
    <source>
        <dbReference type="Proteomes" id="UP000054498"/>
    </source>
</evidence>
<dbReference type="OrthoDB" id="566473at2759"/>
<evidence type="ECO:0000256" key="1">
    <source>
        <dbReference type="SAM" id="Phobius"/>
    </source>
</evidence>
<keyword evidence="3" id="KW-1185">Reference proteome</keyword>
<dbReference type="RefSeq" id="XP_013904565.1">
    <property type="nucleotide sequence ID" value="XM_014049111.1"/>
</dbReference>
<evidence type="ECO:0000313" key="2">
    <source>
        <dbReference type="EMBL" id="KIZ05546.1"/>
    </source>
</evidence>
<keyword evidence="1" id="KW-0812">Transmembrane</keyword>
<keyword evidence="1" id="KW-0472">Membrane</keyword>
<proteinExistence type="predicted"/>
<name>A0A0D2NLD9_9CHLO</name>
<dbReference type="KEGG" id="mng:MNEG_2415"/>
<keyword evidence="1" id="KW-1133">Transmembrane helix</keyword>
<reference evidence="2 3" key="1">
    <citation type="journal article" date="2013" name="BMC Genomics">
        <title>Reconstruction of the lipid metabolism for the microalga Monoraphidium neglectum from its genome sequence reveals characteristics suitable for biofuel production.</title>
        <authorList>
            <person name="Bogen C."/>
            <person name="Al-Dilaimi A."/>
            <person name="Albersmeier A."/>
            <person name="Wichmann J."/>
            <person name="Grundmann M."/>
            <person name="Rupp O."/>
            <person name="Lauersen K.J."/>
            <person name="Blifernez-Klassen O."/>
            <person name="Kalinowski J."/>
            <person name="Goesmann A."/>
            <person name="Mussgnug J.H."/>
            <person name="Kruse O."/>
        </authorList>
    </citation>
    <scope>NUCLEOTIDE SEQUENCE [LARGE SCALE GENOMIC DNA]</scope>
    <source>
        <strain evidence="2 3">SAG 48.87</strain>
    </source>
</reference>
<dbReference type="GeneID" id="25735293"/>
<accession>A0A0D2NLD9</accession>
<dbReference type="AlphaFoldDB" id="A0A0D2NLD9"/>
<feature type="transmembrane region" description="Helical" evidence="1">
    <location>
        <begin position="58"/>
        <end position="77"/>
    </location>
</feature>
<dbReference type="Proteomes" id="UP000054498">
    <property type="component" value="Unassembled WGS sequence"/>
</dbReference>
<protein>
    <submittedName>
        <fullName evidence="2">Uncharacterized protein</fullName>
    </submittedName>
</protein>
<gene>
    <name evidence="2" type="ORF">MNEG_2415</name>
</gene>
<sequence>MPAMPATRKAFLTPSIAGSMPQARRRTVQAAGLGAAAAGVAAKVGGAAVTWWQAVGWWPWWALLGVIAAGILLGLFVSKIATDTLRKDFDPNRTSIENRQLREKVEELQQLMVKLEPLAYKGMRLRFTKGINKAVILGMVDQMLANKEVNIWWLPDEVERIIYFNM</sequence>
<dbReference type="EMBL" id="KK100492">
    <property type="protein sequence ID" value="KIZ05546.1"/>
    <property type="molecule type" value="Genomic_DNA"/>
</dbReference>
<organism evidence="2 3">
    <name type="scientific">Monoraphidium neglectum</name>
    <dbReference type="NCBI Taxonomy" id="145388"/>
    <lineage>
        <taxon>Eukaryota</taxon>
        <taxon>Viridiplantae</taxon>
        <taxon>Chlorophyta</taxon>
        <taxon>core chlorophytes</taxon>
        <taxon>Chlorophyceae</taxon>
        <taxon>CS clade</taxon>
        <taxon>Sphaeropleales</taxon>
        <taxon>Selenastraceae</taxon>
        <taxon>Monoraphidium</taxon>
    </lineage>
</organism>